<name>A0A9R1C974_9BACT</name>
<proteinExistence type="predicted"/>
<evidence type="ECO:0000313" key="3">
    <source>
        <dbReference type="Proteomes" id="UP000825483"/>
    </source>
</evidence>
<protein>
    <recommendedName>
        <fullName evidence="4">Lipoprotein</fullName>
    </recommendedName>
</protein>
<reference evidence="2" key="1">
    <citation type="journal article" date="2022" name="Int. J. Syst. Evol. Microbiol.">
        <title>Prevotella lacticifex sp. nov., isolated from the rumen of cows.</title>
        <authorList>
            <person name="Shinkai T."/>
            <person name="Ikeyama N."/>
            <person name="Kumagai M."/>
            <person name="Ohmori H."/>
            <person name="Sakamoto M."/>
            <person name="Ohkuma M."/>
            <person name="Mitsumori M."/>
        </authorList>
    </citation>
    <scope>NUCLEOTIDE SEQUENCE</scope>
    <source>
        <strain evidence="2">R5076</strain>
    </source>
</reference>
<organism evidence="2 3">
    <name type="scientific">Prevotella lacticifex</name>
    <dbReference type="NCBI Taxonomy" id="2854755"/>
    <lineage>
        <taxon>Bacteria</taxon>
        <taxon>Pseudomonadati</taxon>
        <taxon>Bacteroidota</taxon>
        <taxon>Bacteroidia</taxon>
        <taxon>Bacteroidales</taxon>
        <taxon>Prevotellaceae</taxon>
        <taxon>Prevotella</taxon>
    </lineage>
</organism>
<dbReference type="EMBL" id="BPUB01000001">
    <property type="protein sequence ID" value="GJG58328.1"/>
    <property type="molecule type" value="Genomic_DNA"/>
</dbReference>
<gene>
    <name evidence="2" type="ORF">PRLR5076_11790</name>
</gene>
<comment type="caution">
    <text evidence="2">The sequence shown here is derived from an EMBL/GenBank/DDBJ whole genome shotgun (WGS) entry which is preliminary data.</text>
</comment>
<evidence type="ECO:0008006" key="4">
    <source>
        <dbReference type="Google" id="ProtNLM"/>
    </source>
</evidence>
<sequence>MEYRTKIIKLCFVIAGLTASSVNACGWEPQPWRKYLIKTEVEKDTIPHHSIMRIFPDREPKIDKRHFQCGPYYVYQPGIFDAEDEQRERMKVMRGEYSTADFISDLITDVIDIFTTK</sequence>
<evidence type="ECO:0000313" key="2">
    <source>
        <dbReference type="EMBL" id="GJG58328.1"/>
    </source>
</evidence>
<accession>A0A9R1C974</accession>
<evidence type="ECO:0000256" key="1">
    <source>
        <dbReference type="SAM" id="SignalP"/>
    </source>
</evidence>
<dbReference type="AlphaFoldDB" id="A0A9R1C974"/>
<dbReference type="Proteomes" id="UP000825483">
    <property type="component" value="Unassembled WGS sequence"/>
</dbReference>
<keyword evidence="3" id="KW-1185">Reference proteome</keyword>
<feature type="chain" id="PRO_5040504971" description="Lipoprotein" evidence="1">
    <location>
        <begin position="25"/>
        <end position="117"/>
    </location>
</feature>
<dbReference type="GeneID" id="72467643"/>
<dbReference type="RefSeq" id="WP_223929328.1">
    <property type="nucleotide sequence ID" value="NZ_BPTU01000001.1"/>
</dbReference>
<feature type="signal peptide" evidence="1">
    <location>
        <begin position="1"/>
        <end position="24"/>
    </location>
</feature>
<keyword evidence="1" id="KW-0732">Signal</keyword>